<reference evidence="1" key="1">
    <citation type="submission" date="2018-09" db="EMBL/GenBank/DDBJ databases">
        <title>Murine metabolic-syndrome-specific gut microbial biobank.</title>
        <authorList>
            <person name="Liu C."/>
        </authorList>
    </citation>
    <scope>NUCLEOTIDE SEQUENCE</scope>
    <source>
        <strain evidence="1">D42-62</strain>
    </source>
</reference>
<keyword evidence="2" id="KW-1185">Reference proteome</keyword>
<dbReference type="AlphaFoldDB" id="A0A9X5BG04"/>
<comment type="caution">
    <text evidence="1">The sequence shown here is derived from an EMBL/GenBank/DDBJ whole genome shotgun (WGS) entry which is preliminary data.</text>
</comment>
<gene>
    <name evidence="1" type="ORF">D5281_11170</name>
</gene>
<sequence>MAILYTIGNINLHTVELVAKAVREAEPQIMIHKVVIFDSPESEKLQNEQVEIYRKYFGNFIREGVRINPDGSIDTLLLFHVFANDEEKIVDLSNGQKATSSLLFMAANLCQIDRIYYLILKSAPKEVMLSGRDYDYIKMRQVDCVSKLAKISYFDLIYYNDEMRELFSESERRTNGPLKVIYDGLSSGIKEFFSGTDYRSVVANVTIGNEKIIHSLVAFLQDDKECRQYCADNKICITANRDPVGILTYFSRSYVKNGKKKETLALAAVPNLLASLREYRNISAHYSENGILLTEDQGRIVINLCIEVIKNIHENTKFWEFMKKRK</sequence>
<dbReference type="RefSeq" id="WP_160560222.1">
    <property type="nucleotide sequence ID" value="NZ_QZDT01000016.1"/>
</dbReference>
<protein>
    <submittedName>
        <fullName evidence="1">Uncharacterized protein</fullName>
    </submittedName>
</protein>
<dbReference type="EMBL" id="QZDT01000016">
    <property type="protein sequence ID" value="NBJ93140.1"/>
    <property type="molecule type" value="Genomic_DNA"/>
</dbReference>
<organism evidence="1 2">
    <name type="scientific">Parablautia muri</name>
    <dbReference type="NCBI Taxonomy" id="2320879"/>
    <lineage>
        <taxon>Bacteria</taxon>
        <taxon>Bacillati</taxon>
        <taxon>Bacillota</taxon>
        <taxon>Clostridia</taxon>
        <taxon>Lachnospirales</taxon>
        <taxon>Lachnospiraceae</taxon>
        <taxon>Parablautia</taxon>
    </lineage>
</organism>
<accession>A0A9X5BG04</accession>
<proteinExistence type="predicted"/>
<dbReference type="Proteomes" id="UP001154420">
    <property type="component" value="Unassembled WGS sequence"/>
</dbReference>
<evidence type="ECO:0000313" key="1">
    <source>
        <dbReference type="EMBL" id="NBJ93140.1"/>
    </source>
</evidence>
<evidence type="ECO:0000313" key="2">
    <source>
        <dbReference type="Proteomes" id="UP001154420"/>
    </source>
</evidence>
<name>A0A9X5BG04_9FIRM</name>